<evidence type="ECO:0000313" key="7">
    <source>
        <dbReference type="Proteomes" id="UP000094412"/>
    </source>
</evidence>
<gene>
    <name evidence="6" type="ORF">QV13_08010</name>
</gene>
<dbReference type="InterPro" id="IPR017853">
    <property type="entry name" value="GH"/>
</dbReference>
<dbReference type="SUPFAM" id="SSF51445">
    <property type="entry name" value="(Trans)glycosidases"/>
    <property type="match status" value="1"/>
</dbReference>
<keyword evidence="2 4" id="KW-0378">Hydrolase</keyword>
<dbReference type="Gene3D" id="3.20.20.80">
    <property type="entry name" value="Glycosidases"/>
    <property type="match status" value="1"/>
</dbReference>
<evidence type="ECO:0000259" key="5">
    <source>
        <dbReference type="Pfam" id="PF00150"/>
    </source>
</evidence>
<dbReference type="AlphaFoldDB" id="A0A1C2E1I7"/>
<evidence type="ECO:0000256" key="1">
    <source>
        <dbReference type="ARBA" id="ARBA00022729"/>
    </source>
</evidence>
<dbReference type="GO" id="GO:0009251">
    <property type="term" value="P:glucan catabolic process"/>
    <property type="evidence" value="ECO:0007669"/>
    <property type="project" value="TreeGrafter"/>
</dbReference>
<comment type="similarity">
    <text evidence="4">Belongs to the glycosyl hydrolase 5 (cellulase A) family.</text>
</comment>
<dbReference type="GO" id="GO:0009986">
    <property type="term" value="C:cell surface"/>
    <property type="evidence" value="ECO:0007669"/>
    <property type="project" value="TreeGrafter"/>
</dbReference>
<keyword evidence="7" id="KW-1185">Reference proteome</keyword>
<organism evidence="6 7">
    <name type="scientific">Mesorhizobium hungaricum</name>
    <dbReference type="NCBI Taxonomy" id="1566387"/>
    <lineage>
        <taxon>Bacteria</taxon>
        <taxon>Pseudomonadati</taxon>
        <taxon>Pseudomonadota</taxon>
        <taxon>Alphaproteobacteria</taxon>
        <taxon>Hyphomicrobiales</taxon>
        <taxon>Phyllobacteriaceae</taxon>
        <taxon>Mesorhizobium</taxon>
    </lineage>
</organism>
<dbReference type="GO" id="GO:0005576">
    <property type="term" value="C:extracellular region"/>
    <property type="evidence" value="ECO:0007669"/>
    <property type="project" value="TreeGrafter"/>
</dbReference>
<evidence type="ECO:0000256" key="4">
    <source>
        <dbReference type="RuleBase" id="RU361153"/>
    </source>
</evidence>
<dbReference type="GO" id="GO:0008422">
    <property type="term" value="F:beta-glucosidase activity"/>
    <property type="evidence" value="ECO:0007669"/>
    <property type="project" value="TreeGrafter"/>
</dbReference>
<keyword evidence="3 4" id="KW-0326">Glycosidase</keyword>
<evidence type="ECO:0000313" key="6">
    <source>
        <dbReference type="EMBL" id="OCX20795.1"/>
    </source>
</evidence>
<dbReference type="PANTHER" id="PTHR31297:SF17">
    <property type="entry name" value="ENDOGLUCANASE"/>
    <property type="match status" value="1"/>
</dbReference>
<accession>A0A1C2E1I7</accession>
<dbReference type="PANTHER" id="PTHR31297">
    <property type="entry name" value="GLUCAN ENDO-1,6-BETA-GLUCOSIDASE B"/>
    <property type="match status" value="1"/>
</dbReference>
<evidence type="ECO:0000256" key="3">
    <source>
        <dbReference type="ARBA" id="ARBA00023295"/>
    </source>
</evidence>
<dbReference type="InterPro" id="IPR001547">
    <property type="entry name" value="Glyco_hydro_5"/>
</dbReference>
<protein>
    <recommendedName>
        <fullName evidence="5">Glycoside hydrolase family 5 domain-containing protein</fullName>
    </recommendedName>
</protein>
<evidence type="ECO:0000256" key="2">
    <source>
        <dbReference type="ARBA" id="ARBA00022801"/>
    </source>
</evidence>
<name>A0A1C2E1I7_9HYPH</name>
<dbReference type="Pfam" id="PF00150">
    <property type="entry name" value="Cellulase"/>
    <property type="match status" value="1"/>
</dbReference>
<reference evidence="6 7" key="1">
    <citation type="submission" date="2016-08" db="EMBL/GenBank/DDBJ databases">
        <title>Whole genome sequence of Mesorhizobium sp. strain UASWS1009 isolated from industrial sewage.</title>
        <authorList>
            <person name="Crovadore J."/>
            <person name="Calmin G."/>
            <person name="Chablais R."/>
            <person name="Cochard B."/>
            <person name="Lefort F."/>
        </authorList>
    </citation>
    <scope>NUCLEOTIDE SEQUENCE [LARGE SCALE GENOMIC DNA]</scope>
    <source>
        <strain evidence="6 7">UASWS1009</strain>
    </source>
</reference>
<feature type="domain" description="Glycoside hydrolase family 5" evidence="5">
    <location>
        <begin position="21"/>
        <end position="280"/>
    </location>
</feature>
<dbReference type="EMBL" id="MDEO01000029">
    <property type="protein sequence ID" value="OCX20795.1"/>
    <property type="molecule type" value="Genomic_DNA"/>
</dbReference>
<dbReference type="STRING" id="1566387.QV13_08010"/>
<sequence>MRLARGINLGNALDAPEEGLWGVTLEAGYFKTIKAAGFNAVRIPVRWSAHADGNPPYAVDRAFLDRVDWAIEQALSQGLFVVVDFHHYEEMSTRPGEEQARFITLWGEVARHYQTWPSTLSFELLNEPEGELTDARWAKLVPMLLQTIRQSNPRRMVIVGPGQQYDLKGLDRLNLPAKDDNLIVTFHYYEPAHFTHQGADWVEGSAAWLGTRWAGSVRDRRALHDDFAKVAAWSMQHNRPIYLGEFGSHRVADMPSRQRWTRAVAEEAESNGFAWAYWEFCSVFGAYDADRGRWRQPLLRALMDRD</sequence>
<dbReference type="Proteomes" id="UP000094412">
    <property type="component" value="Unassembled WGS sequence"/>
</dbReference>
<comment type="caution">
    <text evidence="6">The sequence shown here is derived from an EMBL/GenBank/DDBJ whole genome shotgun (WGS) entry which is preliminary data.</text>
</comment>
<keyword evidence="1" id="KW-0732">Signal</keyword>
<dbReference type="InterPro" id="IPR050386">
    <property type="entry name" value="Glycosyl_hydrolase_5"/>
</dbReference>
<proteinExistence type="inferred from homology"/>